<sequence>MYWPSKRELPSIVLAALLYRLFLALEFLQTKCHITHTDIKPDNIISEEKDDLVFLVFEEYEPQNPVPRKEVYKEGRMI</sequence>
<comment type="caution">
    <text evidence="3">The sequence shown here is derived from an EMBL/GenBank/DDBJ whole genome shotgun (WGS) entry which is preliminary data.</text>
</comment>
<dbReference type="InterPro" id="IPR011009">
    <property type="entry name" value="Kinase-like_dom_sf"/>
</dbReference>
<protein>
    <submittedName>
        <fullName evidence="3">Kinase-like protein</fullName>
    </submittedName>
</protein>
<keyword evidence="3" id="KW-0418">Kinase</keyword>
<dbReference type="GO" id="GO:0004672">
    <property type="term" value="F:protein kinase activity"/>
    <property type="evidence" value="ECO:0007669"/>
    <property type="project" value="InterPro"/>
</dbReference>
<name>A0AAD6HGR4_9EURO</name>
<dbReference type="Proteomes" id="UP001215712">
    <property type="component" value="Unassembled WGS sequence"/>
</dbReference>
<dbReference type="GO" id="GO:0005524">
    <property type="term" value="F:ATP binding"/>
    <property type="evidence" value="ECO:0007669"/>
    <property type="project" value="InterPro"/>
</dbReference>
<dbReference type="EMBL" id="JAQJAN010000012">
    <property type="protein sequence ID" value="KAJ5716269.1"/>
    <property type="molecule type" value="Genomic_DNA"/>
</dbReference>
<evidence type="ECO:0000313" key="4">
    <source>
        <dbReference type="Proteomes" id="UP001215712"/>
    </source>
</evidence>
<dbReference type="Gene3D" id="1.10.510.10">
    <property type="entry name" value="Transferase(Phosphotransferase) domain 1"/>
    <property type="match status" value="1"/>
</dbReference>
<feature type="chain" id="PRO_5042075067" evidence="1">
    <location>
        <begin position="25"/>
        <end position="78"/>
    </location>
</feature>
<dbReference type="AlphaFoldDB" id="A0AAD6HGR4"/>
<feature type="domain" description="Protein kinase" evidence="2">
    <location>
        <begin position="1"/>
        <end position="78"/>
    </location>
</feature>
<keyword evidence="1" id="KW-0732">Signal</keyword>
<reference evidence="3" key="1">
    <citation type="journal article" date="2023" name="IMA Fungus">
        <title>Comparative genomic study of the Penicillium genus elucidates a diverse pangenome and 15 lateral gene transfer events.</title>
        <authorList>
            <person name="Petersen C."/>
            <person name="Sorensen T."/>
            <person name="Nielsen M.R."/>
            <person name="Sondergaard T.E."/>
            <person name="Sorensen J.L."/>
            <person name="Fitzpatrick D.A."/>
            <person name="Frisvad J.C."/>
            <person name="Nielsen K.L."/>
        </authorList>
    </citation>
    <scope>NUCLEOTIDE SEQUENCE</scope>
    <source>
        <strain evidence="3">IBT 17514</strain>
    </source>
</reference>
<keyword evidence="4" id="KW-1185">Reference proteome</keyword>
<organism evidence="3 4">
    <name type="scientific">Penicillium malachiteum</name>
    <dbReference type="NCBI Taxonomy" id="1324776"/>
    <lineage>
        <taxon>Eukaryota</taxon>
        <taxon>Fungi</taxon>
        <taxon>Dikarya</taxon>
        <taxon>Ascomycota</taxon>
        <taxon>Pezizomycotina</taxon>
        <taxon>Eurotiomycetes</taxon>
        <taxon>Eurotiomycetidae</taxon>
        <taxon>Eurotiales</taxon>
        <taxon>Aspergillaceae</taxon>
        <taxon>Penicillium</taxon>
    </lineage>
</organism>
<feature type="signal peptide" evidence="1">
    <location>
        <begin position="1"/>
        <end position="24"/>
    </location>
</feature>
<gene>
    <name evidence="3" type="ORF">N7493_008180</name>
</gene>
<keyword evidence="3" id="KW-0808">Transferase</keyword>
<evidence type="ECO:0000313" key="3">
    <source>
        <dbReference type="EMBL" id="KAJ5716269.1"/>
    </source>
</evidence>
<evidence type="ECO:0000259" key="2">
    <source>
        <dbReference type="PROSITE" id="PS50011"/>
    </source>
</evidence>
<proteinExistence type="predicted"/>
<accession>A0AAD6HGR4</accession>
<evidence type="ECO:0000256" key="1">
    <source>
        <dbReference type="SAM" id="SignalP"/>
    </source>
</evidence>
<dbReference type="SUPFAM" id="SSF56112">
    <property type="entry name" value="Protein kinase-like (PK-like)"/>
    <property type="match status" value="1"/>
</dbReference>
<dbReference type="InterPro" id="IPR000719">
    <property type="entry name" value="Prot_kinase_dom"/>
</dbReference>
<reference evidence="3" key="2">
    <citation type="submission" date="2023-01" db="EMBL/GenBank/DDBJ databases">
        <authorList>
            <person name="Petersen C."/>
        </authorList>
    </citation>
    <scope>NUCLEOTIDE SEQUENCE</scope>
    <source>
        <strain evidence="3">IBT 17514</strain>
    </source>
</reference>
<dbReference type="PROSITE" id="PS50011">
    <property type="entry name" value="PROTEIN_KINASE_DOM"/>
    <property type="match status" value="1"/>
</dbReference>